<dbReference type="Gene3D" id="1.10.10.10">
    <property type="entry name" value="Winged helix-like DNA-binding domain superfamily/Winged helix DNA-binding domain"/>
    <property type="match status" value="1"/>
</dbReference>
<dbReference type="PANTHER" id="PTHR33221">
    <property type="entry name" value="WINGED HELIX-TURN-HELIX TRANSCRIPTIONAL REGULATOR, RRF2 FAMILY"/>
    <property type="match status" value="1"/>
</dbReference>
<organism evidence="1 2">
    <name type="scientific">Litoreibacter albidus</name>
    <dbReference type="NCBI Taxonomy" id="670155"/>
    <lineage>
        <taxon>Bacteria</taxon>
        <taxon>Pseudomonadati</taxon>
        <taxon>Pseudomonadota</taxon>
        <taxon>Alphaproteobacteria</taxon>
        <taxon>Rhodobacterales</taxon>
        <taxon>Roseobacteraceae</taxon>
        <taxon>Litoreibacter</taxon>
    </lineage>
</organism>
<evidence type="ECO:0000313" key="1">
    <source>
        <dbReference type="EMBL" id="SDX53846.1"/>
    </source>
</evidence>
<dbReference type="STRING" id="670155.SAMN04488001_3444"/>
<protein>
    <submittedName>
        <fullName evidence="1">Transcriptional regulator, BadM/Rrf2 family</fullName>
    </submittedName>
</protein>
<evidence type="ECO:0000313" key="2">
    <source>
        <dbReference type="Proteomes" id="UP000199441"/>
    </source>
</evidence>
<accession>A0A1H3CIE4</accession>
<dbReference type="AlphaFoldDB" id="A0A1H3CIE4"/>
<dbReference type="SUPFAM" id="SSF46785">
    <property type="entry name" value="Winged helix' DNA-binding domain"/>
    <property type="match status" value="1"/>
</dbReference>
<dbReference type="EMBL" id="FNOI01000009">
    <property type="protein sequence ID" value="SDX53846.1"/>
    <property type="molecule type" value="Genomic_DNA"/>
</dbReference>
<dbReference type="InterPro" id="IPR036390">
    <property type="entry name" value="WH_DNA-bd_sf"/>
</dbReference>
<keyword evidence="2" id="KW-1185">Reference proteome</keyword>
<reference evidence="2" key="1">
    <citation type="submission" date="2016-10" db="EMBL/GenBank/DDBJ databases">
        <authorList>
            <person name="Varghese N."/>
            <person name="Submissions S."/>
        </authorList>
    </citation>
    <scope>NUCLEOTIDE SEQUENCE [LARGE SCALE GENOMIC DNA]</scope>
    <source>
        <strain evidence="2">DSM 26922</strain>
    </source>
</reference>
<dbReference type="Pfam" id="PF02082">
    <property type="entry name" value="Rrf2"/>
    <property type="match status" value="1"/>
</dbReference>
<proteinExistence type="predicted"/>
<dbReference type="OrthoDB" id="9800506at2"/>
<gene>
    <name evidence="1" type="ORF">SAMN04488001_3444</name>
</gene>
<dbReference type="Proteomes" id="UP000199441">
    <property type="component" value="Unassembled WGS sequence"/>
</dbReference>
<sequence>MNRDTRLSDVLHVLLHLDHVKEPRTSEFLAKSMGTNPAVFRRTMAGLRNAGYVQSGRGHGGGWSLARPLSELTLLDVYTALGSPSLFAIGMRDDNPACLVERNVNEALEDTMAQAEALFVERFGAITLEKLLPKIDPMVFATCAKSTDD</sequence>
<dbReference type="RefSeq" id="WP_089948288.1">
    <property type="nucleotide sequence ID" value="NZ_FNOI01000009.1"/>
</dbReference>
<dbReference type="GO" id="GO:0003700">
    <property type="term" value="F:DNA-binding transcription factor activity"/>
    <property type="evidence" value="ECO:0007669"/>
    <property type="project" value="TreeGrafter"/>
</dbReference>
<dbReference type="InterPro" id="IPR036388">
    <property type="entry name" value="WH-like_DNA-bd_sf"/>
</dbReference>
<dbReference type="PANTHER" id="PTHR33221:SF15">
    <property type="entry name" value="HTH-TYPE TRANSCRIPTIONAL REGULATOR YWGB-RELATED"/>
    <property type="match status" value="1"/>
</dbReference>
<dbReference type="PROSITE" id="PS51197">
    <property type="entry name" value="HTH_RRF2_2"/>
    <property type="match status" value="1"/>
</dbReference>
<dbReference type="InterPro" id="IPR000944">
    <property type="entry name" value="Tscrpt_reg_Rrf2"/>
</dbReference>
<name>A0A1H3CIE4_9RHOB</name>
<dbReference type="GO" id="GO:0005829">
    <property type="term" value="C:cytosol"/>
    <property type="evidence" value="ECO:0007669"/>
    <property type="project" value="TreeGrafter"/>
</dbReference>